<evidence type="ECO:0000313" key="9">
    <source>
        <dbReference type="Proteomes" id="UP001381693"/>
    </source>
</evidence>
<keyword evidence="2" id="KW-0479">Metal-binding</keyword>
<gene>
    <name evidence="8" type="primary">P4HA2_3</name>
    <name evidence="8" type="ORF">SK128_015301</name>
</gene>
<dbReference type="SMART" id="SM00702">
    <property type="entry name" value="P4Hc"/>
    <property type="match status" value="1"/>
</dbReference>
<keyword evidence="4" id="KW-0223">Dioxygenase</keyword>
<dbReference type="GO" id="GO:0005506">
    <property type="term" value="F:iron ion binding"/>
    <property type="evidence" value="ECO:0007669"/>
    <property type="project" value="InterPro"/>
</dbReference>
<evidence type="ECO:0000256" key="4">
    <source>
        <dbReference type="ARBA" id="ARBA00022964"/>
    </source>
</evidence>
<keyword evidence="5 8" id="KW-0560">Oxidoreductase</keyword>
<dbReference type="GO" id="GO:0005783">
    <property type="term" value="C:endoplasmic reticulum"/>
    <property type="evidence" value="ECO:0007669"/>
    <property type="project" value="TreeGrafter"/>
</dbReference>
<evidence type="ECO:0000256" key="3">
    <source>
        <dbReference type="ARBA" id="ARBA00022896"/>
    </source>
</evidence>
<keyword evidence="3" id="KW-0847">Vitamin C</keyword>
<dbReference type="EMBL" id="JAXCGZ010019556">
    <property type="protein sequence ID" value="KAK7065988.1"/>
    <property type="molecule type" value="Genomic_DNA"/>
</dbReference>
<comment type="caution">
    <text evidence="8">The sequence shown here is derived from an EMBL/GenBank/DDBJ whole genome shotgun (WGS) entry which is preliminary data.</text>
</comment>
<dbReference type="GO" id="GO:0004656">
    <property type="term" value="F:procollagen-proline 4-dioxygenase activity"/>
    <property type="evidence" value="ECO:0007669"/>
    <property type="project" value="UniProtKB-EC"/>
</dbReference>
<reference evidence="8 9" key="1">
    <citation type="submission" date="2023-11" db="EMBL/GenBank/DDBJ databases">
        <title>Halocaridina rubra genome assembly.</title>
        <authorList>
            <person name="Smith C."/>
        </authorList>
    </citation>
    <scope>NUCLEOTIDE SEQUENCE [LARGE SCALE GENOMIC DNA]</scope>
    <source>
        <strain evidence="8">EP-1</strain>
        <tissue evidence="8">Whole</tissue>
    </source>
</reference>
<dbReference type="InterPro" id="IPR005123">
    <property type="entry name" value="Oxoglu/Fe-dep_dioxygenase_dom"/>
</dbReference>
<dbReference type="InterPro" id="IPR006620">
    <property type="entry name" value="Pro_4_hyd_alph"/>
</dbReference>
<dbReference type="Gene3D" id="2.60.120.620">
    <property type="entry name" value="q2cbj1_9rhob like domain"/>
    <property type="match status" value="1"/>
</dbReference>
<dbReference type="InterPro" id="IPR045054">
    <property type="entry name" value="P4HA-like"/>
</dbReference>
<feature type="domain" description="Fe2OG dioxygenase" evidence="7">
    <location>
        <begin position="40"/>
        <end position="141"/>
    </location>
</feature>
<comment type="cofactor">
    <cofactor evidence="1">
        <name>L-ascorbate</name>
        <dbReference type="ChEBI" id="CHEBI:38290"/>
    </cofactor>
</comment>
<sequence length="164" mass="18304">MILNRDSLVAWLWEHNSVHMPILTGRIEALAGLNAKQNEGAESYQVVNYGVGGHYTVHHDAIGNIRSTFNRVATFLIYLTDVAQGGLTVFPWIGVGVQPRRGRAALWYNLDRSGYRDDRVEHASCPVLLGDKWVINKWVYYGGQMNKVVCKANDPRAGIVQPVA</sequence>
<proteinExistence type="predicted"/>
<accession>A0AAN8WPS0</accession>
<name>A0AAN8WPS0_HALRR</name>
<organism evidence="8 9">
    <name type="scientific">Halocaridina rubra</name>
    <name type="common">Hawaiian red shrimp</name>
    <dbReference type="NCBI Taxonomy" id="373956"/>
    <lineage>
        <taxon>Eukaryota</taxon>
        <taxon>Metazoa</taxon>
        <taxon>Ecdysozoa</taxon>
        <taxon>Arthropoda</taxon>
        <taxon>Crustacea</taxon>
        <taxon>Multicrustacea</taxon>
        <taxon>Malacostraca</taxon>
        <taxon>Eumalacostraca</taxon>
        <taxon>Eucarida</taxon>
        <taxon>Decapoda</taxon>
        <taxon>Pleocyemata</taxon>
        <taxon>Caridea</taxon>
        <taxon>Atyoidea</taxon>
        <taxon>Atyidae</taxon>
        <taxon>Halocaridina</taxon>
    </lineage>
</organism>
<evidence type="ECO:0000256" key="2">
    <source>
        <dbReference type="ARBA" id="ARBA00022723"/>
    </source>
</evidence>
<dbReference type="PANTHER" id="PTHR10869:SF244">
    <property type="entry name" value="PROLYL 4-HYDROXYLASE SUBUNIT ALPHA-2"/>
    <property type="match status" value="1"/>
</dbReference>
<evidence type="ECO:0000256" key="1">
    <source>
        <dbReference type="ARBA" id="ARBA00001961"/>
    </source>
</evidence>
<dbReference type="PANTHER" id="PTHR10869">
    <property type="entry name" value="PROLYL 4-HYDROXYLASE ALPHA SUBUNIT"/>
    <property type="match status" value="1"/>
</dbReference>
<evidence type="ECO:0000256" key="5">
    <source>
        <dbReference type="ARBA" id="ARBA00023002"/>
    </source>
</evidence>
<dbReference type="AlphaFoldDB" id="A0AAN8WPS0"/>
<evidence type="ECO:0000256" key="6">
    <source>
        <dbReference type="ARBA" id="ARBA00023004"/>
    </source>
</evidence>
<evidence type="ECO:0000259" key="7">
    <source>
        <dbReference type="PROSITE" id="PS51471"/>
    </source>
</evidence>
<dbReference type="PROSITE" id="PS51471">
    <property type="entry name" value="FE2OG_OXY"/>
    <property type="match status" value="1"/>
</dbReference>
<dbReference type="Proteomes" id="UP001381693">
    <property type="component" value="Unassembled WGS sequence"/>
</dbReference>
<keyword evidence="9" id="KW-1185">Reference proteome</keyword>
<keyword evidence="6" id="KW-0408">Iron</keyword>
<protein>
    <submittedName>
        <fullName evidence="8">Prolyl 4-hydroxylase, alpha polypeptide</fullName>
        <ecNumber evidence="8">1.14.11.2</ecNumber>
    </submittedName>
</protein>
<dbReference type="InterPro" id="IPR044862">
    <property type="entry name" value="Pro_4_hyd_alph_FE2OG_OXY"/>
</dbReference>
<dbReference type="GO" id="GO:0031418">
    <property type="term" value="F:L-ascorbic acid binding"/>
    <property type="evidence" value="ECO:0007669"/>
    <property type="project" value="UniProtKB-KW"/>
</dbReference>
<dbReference type="Pfam" id="PF13640">
    <property type="entry name" value="2OG-FeII_Oxy_3"/>
    <property type="match status" value="1"/>
</dbReference>
<dbReference type="EC" id="1.14.11.2" evidence="8"/>
<evidence type="ECO:0000313" key="8">
    <source>
        <dbReference type="EMBL" id="KAK7065988.1"/>
    </source>
</evidence>